<dbReference type="Proteomes" id="UP000308000">
    <property type="component" value="Unassembled WGS sequence"/>
</dbReference>
<dbReference type="FunFam" id="3.20.20.60:FF:000004">
    <property type="entry name" value="5-keto-4-deoxy-D-glucarate aldolase"/>
    <property type="match status" value="1"/>
</dbReference>
<reference evidence="5 6" key="1">
    <citation type="submission" date="2019-04" db="EMBL/GenBank/DDBJ databases">
        <title>Deinococcus metalilatus MA1002 mutant No.5.</title>
        <authorList>
            <person name="Park W."/>
            <person name="Park C."/>
        </authorList>
    </citation>
    <scope>NUCLEOTIDE SEQUENCE [LARGE SCALE GENOMIC DNA]</scope>
    <source>
        <strain evidence="5 6">MA1002-m5</strain>
    </source>
</reference>
<dbReference type="Pfam" id="PF03328">
    <property type="entry name" value="HpcH_HpaI"/>
    <property type="match status" value="1"/>
</dbReference>
<evidence type="ECO:0000256" key="2">
    <source>
        <dbReference type="ARBA" id="ARBA00022723"/>
    </source>
</evidence>
<evidence type="ECO:0000259" key="4">
    <source>
        <dbReference type="Pfam" id="PF03328"/>
    </source>
</evidence>
<dbReference type="EC" id="4.1.2.52" evidence="5"/>
<evidence type="ECO:0000313" key="5">
    <source>
        <dbReference type="EMBL" id="TLK32008.1"/>
    </source>
</evidence>
<dbReference type="SUPFAM" id="SSF51621">
    <property type="entry name" value="Phosphoenolpyruvate/pyruvate domain"/>
    <property type="match status" value="1"/>
</dbReference>
<name>A0AAJ5F7P5_9DEIO</name>
<dbReference type="PANTHER" id="PTHR30502">
    <property type="entry name" value="2-KETO-3-DEOXY-L-RHAMNONATE ALDOLASE"/>
    <property type="match status" value="1"/>
</dbReference>
<dbReference type="NCBIfam" id="TIGR02311">
    <property type="entry name" value="HpaI"/>
    <property type="match status" value="1"/>
</dbReference>
<dbReference type="EMBL" id="VBRC01000001">
    <property type="protein sequence ID" value="TLK32008.1"/>
    <property type="molecule type" value="Genomic_DNA"/>
</dbReference>
<dbReference type="GO" id="GO:0005737">
    <property type="term" value="C:cytoplasm"/>
    <property type="evidence" value="ECO:0007669"/>
    <property type="project" value="UniProtKB-ARBA"/>
</dbReference>
<accession>A0AAJ5F7P5</accession>
<comment type="similarity">
    <text evidence="1">Belongs to the HpcH/HpaI aldolase family.</text>
</comment>
<gene>
    <name evidence="5" type="primary">hpaI</name>
    <name evidence="5" type="ORF">FCS05_00650</name>
</gene>
<organism evidence="5 6">
    <name type="scientific">Deinococcus metallilatus</name>
    <dbReference type="NCBI Taxonomy" id="1211322"/>
    <lineage>
        <taxon>Bacteria</taxon>
        <taxon>Thermotogati</taxon>
        <taxon>Deinococcota</taxon>
        <taxon>Deinococci</taxon>
        <taxon>Deinococcales</taxon>
        <taxon>Deinococcaceae</taxon>
        <taxon>Deinococcus</taxon>
    </lineage>
</organism>
<dbReference type="InterPro" id="IPR012689">
    <property type="entry name" value="HpaI"/>
</dbReference>
<dbReference type="AlphaFoldDB" id="A0AAJ5F7P5"/>
<protein>
    <submittedName>
        <fullName evidence="5">4-hydroxy-2-oxoheptanedioate aldolase</fullName>
        <ecNumber evidence="5">4.1.2.52</ecNumber>
    </submittedName>
</protein>
<dbReference type="InterPro" id="IPR005000">
    <property type="entry name" value="Aldolase/citrate-lyase_domain"/>
</dbReference>
<keyword evidence="3 5" id="KW-0456">Lyase</keyword>
<feature type="domain" description="HpcH/HpaI aldolase/citrate lyase" evidence="4">
    <location>
        <begin position="44"/>
        <end position="268"/>
    </location>
</feature>
<evidence type="ECO:0000256" key="1">
    <source>
        <dbReference type="ARBA" id="ARBA00005568"/>
    </source>
</evidence>
<dbReference type="PANTHER" id="PTHR30502:SF0">
    <property type="entry name" value="PHOSPHOENOLPYRUVATE CARBOXYLASE FAMILY PROTEIN"/>
    <property type="match status" value="1"/>
</dbReference>
<comment type="caution">
    <text evidence="5">The sequence shown here is derived from an EMBL/GenBank/DDBJ whole genome shotgun (WGS) entry which is preliminary data.</text>
</comment>
<dbReference type="GO" id="GO:0016832">
    <property type="term" value="F:aldehyde-lyase activity"/>
    <property type="evidence" value="ECO:0007669"/>
    <property type="project" value="TreeGrafter"/>
</dbReference>
<dbReference type="InterPro" id="IPR040442">
    <property type="entry name" value="Pyrv_kinase-like_dom_sf"/>
</dbReference>
<dbReference type="InterPro" id="IPR015813">
    <property type="entry name" value="Pyrv/PenolPyrv_kinase-like_dom"/>
</dbReference>
<evidence type="ECO:0000256" key="3">
    <source>
        <dbReference type="ARBA" id="ARBA00023239"/>
    </source>
</evidence>
<dbReference type="GO" id="GO:0046872">
    <property type="term" value="F:metal ion binding"/>
    <property type="evidence" value="ECO:0007669"/>
    <property type="project" value="UniProtKB-KW"/>
</dbReference>
<proteinExistence type="inferred from homology"/>
<dbReference type="GO" id="GO:0010124">
    <property type="term" value="P:phenylacetate catabolic process"/>
    <property type="evidence" value="ECO:0007669"/>
    <property type="project" value="InterPro"/>
</dbReference>
<evidence type="ECO:0000313" key="6">
    <source>
        <dbReference type="Proteomes" id="UP000308000"/>
    </source>
</evidence>
<keyword evidence="2" id="KW-0479">Metal-binding</keyword>
<dbReference type="Gene3D" id="3.20.20.60">
    <property type="entry name" value="Phosphoenolpyruvate-binding domains"/>
    <property type="match status" value="1"/>
</dbReference>
<sequence length="280" mass="29274">MCSPSITARWARSPAGSRGSRVAAETVPPENGFKTALTQGDTLYGFWLALADAYSAEVCAGAGFDWLLIDGEHAPNDVRSTLSQLQAVAPYPSAPVVRPPVGDPVLIKQLLDIGARNLLVPMVETAAQARELVAATRYPPRGIRGVGSALARASGFSRDAEYLKHADEDVCLLLQVESASALAALDDISGVEGVDGVFIGPADLAASFGHLGNPGHPDVQAAIQQAAARIRAAGKAAGILATDEAVARTYLEWGYTFVAVGVDVTLLARVTTQLAARFRE</sequence>
<dbReference type="InterPro" id="IPR050251">
    <property type="entry name" value="HpcH-HpaI_aldolase"/>
</dbReference>